<dbReference type="RefSeq" id="XP_026733888.1">
    <property type="nucleotide sequence ID" value="XM_026878087.1"/>
</dbReference>
<comment type="cofactor">
    <cofactor evidence="1">
        <name>a divalent metal cation</name>
        <dbReference type="ChEBI" id="CHEBI:60240"/>
    </cofactor>
</comment>
<dbReference type="Proteomes" id="UP000322000">
    <property type="component" value="Chromosome 4"/>
</dbReference>
<dbReference type="RefSeq" id="XP_026739581.1">
    <property type="nucleotide sequence ID" value="XM_026883780.1"/>
</dbReference>
<keyword evidence="4" id="KW-0540">Nuclease</keyword>
<dbReference type="KEGG" id="tnl:113492877"/>
<accession>A0A7E5VDK6</accession>
<sequence length="420" mass="48216">MDTDADLIIAACGIILAGSLKRKRQCWVRPSLMSRSRYSNSDRIKDLRTDDLIVKRPLHFKTFMSLTFTDFEYLLSIVGPTIVKKNTNYRSAISPTDRLSLTLKYLTTGDSFNSLCDTFKVSPQLISYIIPEVCQAIVDGLSDYVKIPRTSNEWTKVADGYLSRWNVPNCVGSMDGKHIRIECPARSGSDYFNYKMYFSIVLFALVDADYKFLYANVGCQGRISDGGVFANSSLCRMLYNNDLNLPDKKPLPGRIMPVPYFFLGDDAFPLQTNILKPYDGNHAKGSPKRVYNYRMCRGRRVVENVFGQLTKQFKIFNKPIQLNPQKVTIVTLACIHLFNYVKRHGIIQQNEYDTENSRGEINPGDWRREPRENNLFADLPRQDNTHSLEVTRTQSPEVIRTELVQYFLSDVGRLPWQNDQ</sequence>
<dbReference type="KEGG" id="tnl:113502278"/>
<dbReference type="Pfam" id="PF13359">
    <property type="entry name" value="DDE_Tnp_4"/>
    <property type="match status" value="1"/>
</dbReference>
<name>A0A7E5VDK6_TRINI</name>
<comment type="similarity">
    <text evidence="3">Belongs to the HARBI1 family.</text>
</comment>
<dbReference type="RefSeq" id="XP_026735792.1">
    <property type="nucleotide sequence ID" value="XM_026879991.1"/>
</dbReference>
<reference evidence="10 11" key="1">
    <citation type="submission" date="2025-04" db="UniProtKB">
        <authorList>
            <consortium name="RefSeq"/>
        </authorList>
    </citation>
    <scope>IDENTIFICATION</scope>
</reference>
<feature type="domain" description="DDE Tnp4" evidence="8">
    <location>
        <begin position="174"/>
        <end position="339"/>
    </location>
</feature>
<evidence type="ECO:0000256" key="1">
    <source>
        <dbReference type="ARBA" id="ARBA00001968"/>
    </source>
</evidence>
<dbReference type="AlphaFoldDB" id="A0A7E5VDK6"/>
<dbReference type="GO" id="GO:0004518">
    <property type="term" value="F:nuclease activity"/>
    <property type="evidence" value="ECO:0007669"/>
    <property type="project" value="UniProtKB-KW"/>
</dbReference>
<keyword evidence="5" id="KW-0479">Metal-binding</keyword>
<dbReference type="InterPro" id="IPR027806">
    <property type="entry name" value="HARBI1_dom"/>
</dbReference>
<evidence type="ECO:0000313" key="11">
    <source>
        <dbReference type="RefSeq" id="XP_026733888.1"/>
    </source>
</evidence>
<evidence type="ECO:0000256" key="7">
    <source>
        <dbReference type="ARBA" id="ARBA00023242"/>
    </source>
</evidence>
<protein>
    <submittedName>
        <fullName evidence="10 11">Protein ALP1-like</fullName>
    </submittedName>
</protein>
<evidence type="ECO:0000313" key="10">
    <source>
        <dbReference type="RefSeq" id="XP_026726388.1"/>
    </source>
</evidence>
<dbReference type="GO" id="GO:0046872">
    <property type="term" value="F:metal ion binding"/>
    <property type="evidence" value="ECO:0007669"/>
    <property type="project" value="UniProtKB-KW"/>
</dbReference>
<evidence type="ECO:0000256" key="3">
    <source>
        <dbReference type="ARBA" id="ARBA00006958"/>
    </source>
</evidence>
<dbReference type="Proteomes" id="UP000322000">
    <property type="component" value="Chromosome 10"/>
</dbReference>
<dbReference type="PANTHER" id="PTHR22930:SF258">
    <property type="entry name" value="PROTEIN ALP1-LIKE ISOFORM X1"/>
    <property type="match status" value="1"/>
</dbReference>
<evidence type="ECO:0000256" key="2">
    <source>
        <dbReference type="ARBA" id="ARBA00004123"/>
    </source>
</evidence>
<dbReference type="RefSeq" id="XP_026726388.1">
    <property type="nucleotide sequence ID" value="XM_026870587.1"/>
</dbReference>
<keyword evidence="7" id="KW-0539">Nucleus</keyword>
<dbReference type="PANTHER" id="PTHR22930">
    <property type="match status" value="1"/>
</dbReference>
<keyword evidence="6" id="KW-0378">Hydrolase</keyword>
<evidence type="ECO:0000313" key="9">
    <source>
        <dbReference type="Proteomes" id="UP000322000"/>
    </source>
</evidence>
<organism evidence="9 10">
    <name type="scientific">Trichoplusia ni</name>
    <name type="common">Cabbage looper</name>
    <dbReference type="NCBI Taxonomy" id="7111"/>
    <lineage>
        <taxon>Eukaryota</taxon>
        <taxon>Metazoa</taxon>
        <taxon>Ecdysozoa</taxon>
        <taxon>Arthropoda</taxon>
        <taxon>Hexapoda</taxon>
        <taxon>Insecta</taxon>
        <taxon>Pterygota</taxon>
        <taxon>Neoptera</taxon>
        <taxon>Endopterygota</taxon>
        <taxon>Lepidoptera</taxon>
        <taxon>Glossata</taxon>
        <taxon>Ditrysia</taxon>
        <taxon>Noctuoidea</taxon>
        <taxon>Noctuidae</taxon>
        <taxon>Plusiinae</taxon>
        <taxon>Trichoplusia</taxon>
    </lineage>
</organism>
<dbReference type="KEGG" id="tnl:113498147"/>
<gene>
    <name evidence="10" type="primary">LOC113492877</name>
    <name evidence="11" type="synonym">LOC113498147</name>
    <name evidence="12" type="synonym">LOC113499486</name>
    <name evidence="13" type="synonym">LOC113502278</name>
</gene>
<dbReference type="GO" id="GO:0016787">
    <property type="term" value="F:hydrolase activity"/>
    <property type="evidence" value="ECO:0007669"/>
    <property type="project" value="UniProtKB-KW"/>
</dbReference>
<comment type="subcellular location">
    <subcellularLocation>
        <location evidence="2">Nucleus</location>
    </subcellularLocation>
</comment>
<evidence type="ECO:0000256" key="6">
    <source>
        <dbReference type="ARBA" id="ARBA00022801"/>
    </source>
</evidence>
<proteinExistence type="inferred from homology"/>
<evidence type="ECO:0000313" key="12">
    <source>
        <dbReference type="RefSeq" id="XP_026735792.1"/>
    </source>
</evidence>
<dbReference type="KEGG" id="tnl:113499486"/>
<evidence type="ECO:0000256" key="5">
    <source>
        <dbReference type="ARBA" id="ARBA00022723"/>
    </source>
</evidence>
<dbReference type="Proteomes" id="UP000322000">
    <property type="component" value="Chromosome 12"/>
</dbReference>
<dbReference type="GO" id="GO:0005634">
    <property type="term" value="C:nucleus"/>
    <property type="evidence" value="ECO:0007669"/>
    <property type="project" value="UniProtKB-SubCell"/>
</dbReference>
<dbReference type="OrthoDB" id="6627079at2759"/>
<evidence type="ECO:0000313" key="13">
    <source>
        <dbReference type="RefSeq" id="XP_026739581.1"/>
    </source>
</evidence>
<dbReference type="Proteomes" id="UP000322000">
    <property type="component" value="Chromosome 17"/>
</dbReference>
<keyword evidence="9" id="KW-1185">Reference proteome</keyword>
<evidence type="ECO:0000259" key="8">
    <source>
        <dbReference type="Pfam" id="PF13359"/>
    </source>
</evidence>
<dbReference type="GeneID" id="113492877"/>
<dbReference type="InterPro" id="IPR045249">
    <property type="entry name" value="HARBI1-like"/>
</dbReference>
<evidence type="ECO:0000256" key="4">
    <source>
        <dbReference type="ARBA" id="ARBA00022722"/>
    </source>
</evidence>